<keyword evidence="1" id="KW-0175">Coiled coil</keyword>
<comment type="caution">
    <text evidence="4">The sequence shown here is derived from an EMBL/GenBank/DDBJ whole genome shotgun (WGS) entry which is preliminary data.</text>
</comment>
<evidence type="ECO:0000259" key="3">
    <source>
        <dbReference type="Pfam" id="PF07693"/>
    </source>
</evidence>
<reference evidence="4 5" key="1">
    <citation type="submission" date="2019-03" db="EMBL/GenBank/DDBJ databases">
        <title>Genomic Encyclopedia of Type Strains, Phase IV (KMG-IV): sequencing the most valuable type-strain genomes for metagenomic binning, comparative biology and taxonomic classification.</title>
        <authorList>
            <person name="Goeker M."/>
        </authorList>
    </citation>
    <scope>NUCLEOTIDE SEQUENCE [LARGE SCALE GENOMIC DNA]</scope>
    <source>
        <strain evidence="4 5">DSM 45934</strain>
    </source>
</reference>
<dbReference type="Pfam" id="PF07693">
    <property type="entry name" value="KAP_NTPase"/>
    <property type="match status" value="2"/>
</dbReference>
<dbReference type="AlphaFoldDB" id="A0A4R2JTU5"/>
<dbReference type="PANTHER" id="PTHR22674:SF6">
    <property type="entry name" value="NTPASE KAP FAMILY P-LOOP DOMAIN-CONTAINING PROTEIN 1"/>
    <property type="match status" value="1"/>
</dbReference>
<proteinExistence type="predicted"/>
<gene>
    <name evidence="4" type="ORF">EV192_102736</name>
</gene>
<feature type="domain" description="KAP NTPase" evidence="3">
    <location>
        <begin position="200"/>
        <end position="327"/>
    </location>
</feature>
<dbReference type="InterPro" id="IPR011646">
    <property type="entry name" value="KAP_P-loop"/>
</dbReference>
<feature type="region of interest" description="Disordered" evidence="2">
    <location>
        <begin position="664"/>
        <end position="683"/>
    </location>
</feature>
<name>A0A4R2JTU5_9PSEU</name>
<feature type="domain" description="KAP NTPase" evidence="3">
    <location>
        <begin position="568"/>
        <end position="741"/>
    </location>
</feature>
<protein>
    <submittedName>
        <fullName evidence="4">KAP-like P-loop domain-containing protein</fullName>
    </submittedName>
</protein>
<organism evidence="4 5">
    <name type="scientific">Actinocrispum wychmicini</name>
    <dbReference type="NCBI Taxonomy" id="1213861"/>
    <lineage>
        <taxon>Bacteria</taxon>
        <taxon>Bacillati</taxon>
        <taxon>Actinomycetota</taxon>
        <taxon>Actinomycetes</taxon>
        <taxon>Pseudonocardiales</taxon>
        <taxon>Pseudonocardiaceae</taxon>
        <taxon>Actinocrispum</taxon>
    </lineage>
</organism>
<dbReference type="Proteomes" id="UP000295680">
    <property type="component" value="Unassembled WGS sequence"/>
</dbReference>
<dbReference type="EMBL" id="SLWS01000002">
    <property type="protein sequence ID" value="TCO62597.1"/>
    <property type="molecule type" value="Genomic_DNA"/>
</dbReference>
<sequence length="808" mass="88766">MTSSVEPMWDEFSTPVKTALRWAWASAQARSGDRVDSIDLLIGIMLADLTSSPATVLLDHFGIPPGEVVARPDYAPPTAKALLAGWESLGMPEVDVDVDRILRGTFVADGELWSLRFLFLCLLEERTMASSAINAALSFRGFDFTRIVGAFRAYVSGRDPLRTFLEERFPYQAASVALPGYLTDQPDRQLDLIGIGPEVNAFAHLMASRRLVPPLAMGLFGEWGAGKSYFLRCLRSRIAQISDARLPAFHQAVVQVEFNAWQYVDGDLWASLVEHLFRNLRRSSGESDDLIAQRQRFWVQQVQQAGEAHQQAQSERRQLEQAQQSAADAVEARKQDLAKAETRLAEARKPDASAALKQAVREAAKTAGVGEVVDNATRLAAELDQTRADLRSLLTPLRDPKYLRWVVAALVAAPLIGYLAQLVDLSAAVSTVSWLLGTAAVYAGKAGQFLRDASRRIADARAKLAEAEAEETRRNEQAMHDAKAKLDEVRSELDAAVARERELAGRVAEVRRTQEAETPGQVLTDFITDRTDSDDYRRHLGVPALVRRDLDRLSRLVKQQVPGEYAIDRIVLYIDDLDRCPTPVVIKVLEAVHLLLAFPLFVVVVAVDARWLTSSLRDHFRQLSGPDATPQDYLEKIFQVPFLIQSLSGGARAQMLRGVLTPSLVPSDQPQGTDQADESGPVASTSEFEEVVASFSATAGPRQALSDTVDLTITSAELQQAQHAAEAIGATPRAVKRFVNVYLLVKSIGAARGLRVPEDGRLVTLVATALGTGAPPAPSDEDPEWLELIDRFRFPGERRSDAAGRMDE</sequence>
<accession>A0A4R2JTU5</accession>
<evidence type="ECO:0000256" key="2">
    <source>
        <dbReference type="SAM" id="MobiDB-lite"/>
    </source>
</evidence>
<feature type="coiled-coil region" evidence="1">
    <location>
        <begin position="302"/>
        <end position="332"/>
    </location>
</feature>
<feature type="coiled-coil region" evidence="1">
    <location>
        <begin position="450"/>
        <end position="499"/>
    </location>
</feature>
<dbReference type="PANTHER" id="PTHR22674">
    <property type="entry name" value="NTPASE, KAP FAMILY P-LOOP DOMAIN-CONTAINING 1"/>
    <property type="match status" value="1"/>
</dbReference>
<evidence type="ECO:0000256" key="1">
    <source>
        <dbReference type="SAM" id="Coils"/>
    </source>
</evidence>
<dbReference type="InterPro" id="IPR052754">
    <property type="entry name" value="NTPase_KAP_P-loop"/>
</dbReference>
<evidence type="ECO:0000313" key="5">
    <source>
        <dbReference type="Proteomes" id="UP000295680"/>
    </source>
</evidence>
<evidence type="ECO:0000313" key="4">
    <source>
        <dbReference type="EMBL" id="TCO62597.1"/>
    </source>
</evidence>
<dbReference type="RefSeq" id="WP_165960353.1">
    <property type="nucleotide sequence ID" value="NZ_SLWS01000002.1"/>
</dbReference>
<feature type="compositionally biased region" description="Polar residues" evidence="2">
    <location>
        <begin position="664"/>
        <end position="674"/>
    </location>
</feature>
<keyword evidence="5" id="KW-1185">Reference proteome</keyword>